<reference evidence="3 4" key="1">
    <citation type="submission" date="2019-01" db="EMBL/GenBank/DDBJ databases">
        <title>Genome sequencing of strain FW100M-2.</title>
        <authorList>
            <person name="Heo J."/>
            <person name="Kim S.-J."/>
            <person name="Kim J.-S."/>
            <person name="Hong S.-B."/>
            <person name="Kwon S.-W."/>
        </authorList>
    </citation>
    <scope>NUCLEOTIDE SEQUENCE [LARGE SCALE GENOMIC DNA]</scope>
    <source>
        <strain evidence="3 4">FW100M-2</strain>
    </source>
</reference>
<keyword evidence="3" id="KW-0547">Nucleotide-binding</keyword>
<dbReference type="GO" id="GO:0004386">
    <property type="term" value="F:helicase activity"/>
    <property type="evidence" value="ECO:0007669"/>
    <property type="project" value="UniProtKB-KW"/>
</dbReference>
<protein>
    <submittedName>
        <fullName evidence="3">Helicase DnaB</fullName>
    </submittedName>
</protein>
<dbReference type="InterPro" id="IPR058660">
    <property type="entry name" value="WHD_DnaB"/>
</dbReference>
<dbReference type="RefSeq" id="WP_129443843.1">
    <property type="nucleotide sequence ID" value="NZ_CP035492.1"/>
</dbReference>
<dbReference type="EMBL" id="CP035492">
    <property type="protein sequence ID" value="QAY68233.1"/>
    <property type="molecule type" value="Genomic_DNA"/>
</dbReference>
<feature type="compositionally biased region" description="Basic and acidic residues" evidence="1">
    <location>
        <begin position="437"/>
        <end position="447"/>
    </location>
</feature>
<sequence>MRIGNLLQYTENHRYYTFRDFSLSSLDYKMLSLVYQPMIGGLAIALFHQLYYGVPEGSCGYSGLDTQRKLLLGLGLEMNERGRRQLIEQCSMLEAVGLLQTSRVGVPEQSEFVYEYELLEPLSPGEFFRNLHLTMLLRDKIGKYPLIALREMFGSKEPDELAESQLEKENISVPFYEIFRLNAQSTDNELEQALSEVAPARQAASRPPLESARFTYGEIIMHFPRMSGNRKYVEKLRTDADQLTQINYVAYKFNLKLPDVCYLLDEEGIFLENGELLIDELQLRAAQLYRQDQKRQNDRERVLSRSKELERELDSGDELIEEHAVGEEHYLPVPSQLDGRCDVPQYNMLMRNEPRTKFLQRFFPGTVPDLIERLFERIEFNYRLPEPVINVLIHYVIGNNDSKRLSRTFVESVAANMLVKQVDTFEKAIGYLKDQEQVEADKERRQSGEPAAGGGRAPAKGGRRGSVSRKPAIPVVQSMPTGGAVSPEELEELRKLARELDGNSSR</sequence>
<feature type="domain" description="Replicative helicase loading/DNA remodeling protein DnaB N-terminal winged helix" evidence="2">
    <location>
        <begin position="17"/>
        <end position="191"/>
    </location>
</feature>
<keyword evidence="3" id="KW-0378">Hydrolase</keyword>
<organism evidence="3 4">
    <name type="scientific">Paenibacillus protaetiae</name>
    <dbReference type="NCBI Taxonomy" id="2509456"/>
    <lineage>
        <taxon>Bacteria</taxon>
        <taxon>Bacillati</taxon>
        <taxon>Bacillota</taxon>
        <taxon>Bacilli</taxon>
        <taxon>Bacillales</taxon>
        <taxon>Paenibacillaceae</taxon>
        <taxon>Paenibacillus</taxon>
    </lineage>
</organism>
<feature type="region of interest" description="Disordered" evidence="1">
    <location>
        <begin position="437"/>
        <end position="488"/>
    </location>
</feature>
<name>A0A4P6F0U2_9BACL</name>
<dbReference type="AlphaFoldDB" id="A0A4P6F0U2"/>
<accession>A0A4P6F0U2</accession>
<dbReference type="Pfam" id="PF25888">
    <property type="entry name" value="WHD_DnaB"/>
    <property type="match status" value="1"/>
</dbReference>
<dbReference type="Proteomes" id="UP000293568">
    <property type="component" value="Chromosome"/>
</dbReference>
<evidence type="ECO:0000313" key="4">
    <source>
        <dbReference type="Proteomes" id="UP000293568"/>
    </source>
</evidence>
<keyword evidence="3" id="KW-0067">ATP-binding</keyword>
<keyword evidence="3" id="KW-0347">Helicase</keyword>
<evidence type="ECO:0000313" key="3">
    <source>
        <dbReference type="EMBL" id="QAY68233.1"/>
    </source>
</evidence>
<keyword evidence="4" id="KW-1185">Reference proteome</keyword>
<proteinExistence type="predicted"/>
<dbReference type="KEGG" id="pprt:ET464_19490"/>
<evidence type="ECO:0000256" key="1">
    <source>
        <dbReference type="SAM" id="MobiDB-lite"/>
    </source>
</evidence>
<gene>
    <name evidence="3" type="ORF">ET464_19490</name>
</gene>
<evidence type="ECO:0000259" key="2">
    <source>
        <dbReference type="Pfam" id="PF25888"/>
    </source>
</evidence>
<dbReference type="OrthoDB" id="2082007at2"/>